<feature type="chain" id="PRO_5030644281" evidence="1">
    <location>
        <begin position="19"/>
        <end position="58"/>
    </location>
</feature>
<proteinExistence type="predicted"/>
<protein>
    <submittedName>
        <fullName evidence="2">Uncharacterized protein</fullName>
    </submittedName>
</protein>
<keyword evidence="1" id="KW-0732">Signal</keyword>
<evidence type="ECO:0000313" key="3">
    <source>
        <dbReference type="Proteomes" id="UP000462435"/>
    </source>
</evidence>
<comment type="caution">
    <text evidence="2">The sequence shown here is derived from an EMBL/GenBank/DDBJ whole genome shotgun (WGS) entry which is preliminary data.</text>
</comment>
<evidence type="ECO:0000256" key="1">
    <source>
        <dbReference type="SAM" id="SignalP"/>
    </source>
</evidence>
<reference evidence="3" key="1">
    <citation type="journal article" date="2020" name="MBio">
        <title>Horizontal gene transfer to a defensive symbiont with a reduced genome amongst a multipartite beetle microbiome.</title>
        <authorList>
            <person name="Waterworth S.C."/>
            <person name="Florez L.V."/>
            <person name="Rees E.R."/>
            <person name="Hertweck C."/>
            <person name="Kaltenpoth M."/>
            <person name="Kwan J.C."/>
        </authorList>
    </citation>
    <scope>NUCLEOTIDE SEQUENCE [LARGE SCALE GENOMIC DNA]</scope>
</reference>
<accession>A0A7V8FZZ4</accession>
<dbReference type="AlphaFoldDB" id="A0A7V8FZZ4"/>
<evidence type="ECO:0000313" key="2">
    <source>
        <dbReference type="EMBL" id="KAF1048032.1"/>
    </source>
</evidence>
<organism evidence="2 3">
    <name type="scientific">Herbaspirillum frisingense</name>
    <dbReference type="NCBI Taxonomy" id="92645"/>
    <lineage>
        <taxon>Bacteria</taxon>
        <taxon>Pseudomonadati</taxon>
        <taxon>Pseudomonadota</taxon>
        <taxon>Betaproteobacteria</taxon>
        <taxon>Burkholderiales</taxon>
        <taxon>Oxalobacteraceae</taxon>
        <taxon>Herbaspirillum</taxon>
    </lineage>
</organism>
<sequence length="58" mass="6609">MRNIIVLALLAVTVNCHAMDVHNFSVWDALMSVQKQRTEMLEKQLEAQMRAAGMNPPR</sequence>
<feature type="signal peptide" evidence="1">
    <location>
        <begin position="1"/>
        <end position="18"/>
    </location>
</feature>
<gene>
    <name evidence="2" type="ORF">GAK35_00452</name>
</gene>
<dbReference type="Proteomes" id="UP000462435">
    <property type="component" value="Unassembled WGS sequence"/>
</dbReference>
<dbReference type="EMBL" id="WNDX01000007">
    <property type="protein sequence ID" value="KAF1048032.1"/>
    <property type="molecule type" value="Genomic_DNA"/>
</dbReference>
<name>A0A7V8FZZ4_9BURK</name>